<reference evidence="1 2" key="1">
    <citation type="submission" date="2017-07" db="EMBL/GenBank/DDBJ databases">
        <title>Leptospira spp. isolated from tropical soils.</title>
        <authorList>
            <person name="Thibeaux R."/>
            <person name="Iraola G."/>
            <person name="Ferres I."/>
            <person name="Bierque E."/>
            <person name="Girault D."/>
            <person name="Soupe-Gilbert M.-E."/>
            <person name="Picardeau M."/>
            <person name="Goarant C."/>
        </authorList>
    </citation>
    <scope>NUCLEOTIDE SEQUENCE [LARGE SCALE GENOMIC DNA]</scope>
    <source>
        <strain evidence="1 2">FH2-C-A2</strain>
    </source>
</reference>
<dbReference type="AlphaFoldDB" id="A0A2M9ZA04"/>
<accession>A0A2M9ZA04</accession>
<organism evidence="1 2">
    <name type="scientific">Leptospira wolffii</name>
    <dbReference type="NCBI Taxonomy" id="409998"/>
    <lineage>
        <taxon>Bacteria</taxon>
        <taxon>Pseudomonadati</taxon>
        <taxon>Spirochaetota</taxon>
        <taxon>Spirochaetia</taxon>
        <taxon>Leptospirales</taxon>
        <taxon>Leptospiraceae</taxon>
        <taxon>Leptospira</taxon>
    </lineage>
</organism>
<dbReference type="RefSeq" id="WP_100759587.1">
    <property type="nucleotide sequence ID" value="NZ_NPDT01000006.1"/>
</dbReference>
<evidence type="ECO:0000313" key="2">
    <source>
        <dbReference type="Proteomes" id="UP000231912"/>
    </source>
</evidence>
<evidence type="ECO:0000313" key="1">
    <source>
        <dbReference type="EMBL" id="PJZ65192.1"/>
    </source>
</evidence>
<protein>
    <submittedName>
        <fullName evidence="1">Uncharacterized protein</fullName>
    </submittedName>
</protein>
<dbReference type="Proteomes" id="UP000231912">
    <property type="component" value="Unassembled WGS sequence"/>
</dbReference>
<sequence>MSFRKIAILVSSLLALILLIAFVVPGQNTSSYSSSNGAISGGFSRFAGFLGFNRSSQGSEEDGIVSPSLLKKETPDNLYWLAVATPTNPAERKAQDELRENWATLYGKIYSGKATKEEIDEYFKAQIKLQEDQLELLNILEEKYPDKIDNDKRRMIAAGKELYSKKLKNVTEEYKKYANNKP</sequence>
<comment type="caution">
    <text evidence="1">The sequence shown here is derived from an EMBL/GenBank/DDBJ whole genome shotgun (WGS) entry which is preliminary data.</text>
</comment>
<proteinExistence type="predicted"/>
<name>A0A2M9ZA04_9LEPT</name>
<dbReference type="EMBL" id="NPDT01000006">
    <property type="protein sequence ID" value="PJZ65192.1"/>
    <property type="molecule type" value="Genomic_DNA"/>
</dbReference>
<gene>
    <name evidence="1" type="ORF">CH371_14835</name>
</gene>